<proteinExistence type="predicted"/>
<dbReference type="Gene3D" id="3.30.420.40">
    <property type="match status" value="2"/>
</dbReference>
<dbReference type="CDD" id="cd10170">
    <property type="entry name" value="ASKHA_NBD_HSP70"/>
    <property type="match status" value="1"/>
</dbReference>
<evidence type="ECO:0000313" key="1">
    <source>
        <dbReference type="EMBL" id="KAK5701655.1"/>
    </source>
</evidence>
<accession>A0AAN7WAM6</accession>
<reference evidence="1" key="1">
    <citation type="submission" date="2023-08" db="EMBL/GenBank/DDBJ databases">
        <title>Black Yeasts Isolated from many extreme environments.</title>
        <authorList>
            <person name="Coleine C."/>
            <person name="Stajich J.E."/>
            <person name="Selbmann L."/>
        </authorList>
    </citation>
    <scope>NUCLEOTIDE SEQUENCE</scope>
    <source>
        <strain evidence="1">CCFEE 5810</strain>
    </source>
</reference>
<dbReference type="Proteomes" id="UP001310594">
    <property type="component" value="Unassembled WGS sequence"/>
</dbReference>
<protein>
    <recommendedName>
        <fullName evidence="3">Hsp70 family chaperone</fullName>
    </recommendedName>
</protein>
<sequence length="629" mass="70948">MAFDRKFTVPQKAAWVNVQGEIDPRFYLGYKVEDEVKFGRIKPDDVIEMWKLLLYKNFAESESAQRLIKQLRGRSVDSLLEGFSHFHADLTAWAKTITPLARFTDEEFDHMWQAKKLIMGVPGLWTPPATKRLTSAARKAGFRIVSAVSETVCAAAFYAQSLAHLPRYFKLNDYLGVFDLGGGTGDFATHQIASDSSEGAKTLLVRVGQAEGRMCGSVFINEHWWNWLRGEARREFPKGGFEALCAKYKISVAEGIKQAKDMFEGIKRNFMSLEQQPEQIHIANPLSNEPAWTRSLTSRLIASFFRPVLEDFFAAVDSQIQQTPGKKIHAMIIAGGLGQSPYVVSETRKRWPDINLDAQTSGLVGDSSQVVVSGALSRFDAVKLPELVATGSVGINILEVWTPEWEEHGDATVVREHRSCRNAFPNTNVAVQDDCSKLWNVYDRWSTILEKVPTPLQCPPLYTTKADDMLQATRNTPGHTVKSLIWQKIRIGPDNKPCPHQFWYTEGDIKDHEPMLVQGRFSLEPGAQWRTDLEKWGDEELPKFPSFEELGDMGYKRYGTKNDPFYELHYIIKTVFGEKDISVSFQVARQEGALYVNGVFTPADVDLLDSATFEIMSQDRNPVTQTAPS</sequence>
<organism evidence="1 2">
    <name type="scientific">Elasticomyces elasticus</name>
    <dbReference type="NCBI Taxonomy" id="574655"/>
    <lineage>
        <taxon>Eukaryota</taxon>
        <taxon>Fungi</taxon>
        <taxon>Dikarya</taxon>
        <taxon>Ascomycota</taxon>
        <taxon>Pezizomycotina</taxon>
        <taxon>Dothideomycetes</taxon>
        <taxon>Dothideomycetidae</taxon>
        <taxon>Mycosphaerellales</taxon>
        <taxon>Teratosphaeriaceae</taxon>
        <taxon>Elasticomyces</taxon>
    </lineage>
</organism>
<dbReference type="EMBL" id="JAVRQU010000006">
    <property type="protein sequence ID" value="KAK5701655.1"/>
    <property type="molecule type" value="Genomic_DNA"/>
</dbReference>
<dbReference type="PANTHER" id="PTHR42749:SF1">
    <property type="entry name" value="CELL SHAPE-DETERMINING PROTEIN MREB"/>
    <property type="match status" value="1"/>
</dbReference>
<dbReference type="AlphaFoldDB" id="A0AAN7WAM6"/>
<dbReference type="SUPFAM" id="SSF53067">
    <property type="entry name" value="Actin-like ATPase domain"/>
    <property type="match status" value="1"/>
</dbReference>
<evidence type="ECO:0000313" key="2">
    <source>
        <dbReference type="Proteomes" id="UP001310594"/>
    </source>
</evidence>
<name>A0AAN7WAM6_9PEZI</name>
<comment type="caution">
    <text evidence="1">The sequence shown here is derived from an EMBL/GenBank/DDBJ whole genome shotgun (WGS) entry which is preliminary data.</text>
</comment>
<dbReference type="InterPro" id="IPR043129">
    <property type="entry name" value="ATPase_NBD"/>
</dbReference>
<dbReference type="PANTHER" id="PTHR42749">
    <property type="entry name" value="CELL SHAPE-DETERMINING PROTEIN MREB"/>
    <property type="match status" value="1"/>
</dbReference>
<dbReference type="Gene3D" id="3.90.640.10">
    <property type="entry name" value="Actin, Chain A, domain 4"/>
    <property type="match status" value="1"/>
</dbReference>
<evidence type="ECO:0008006" key="3">
    <source>
        <dbReference type="Google" id="ProtNLM"/>
    </source>
</evidence>
<gene>
    <name evidence="1" type="ORF">LTR97_004473</name>
</gene>